<dbReference type="PROSITE" id="PS00107">
    <property type="entry name" value="PROTEIN_KINASE_ATP"/>
    <property type="match status" value="1"/>
</dbReference>
<dbReference type="Pfam" id="PF07714">
    <property type="entry name" value="PK_Tyr_Ser-Thr"/>
    <property type="match status" value="1"/>
</dbReference>
<keyword evidence="5 6" id="KW-0067">ATP-binding</keyword>
<evidence type="ECO:0000256" key="1">
    <source>
        <dbReference type="ARBA" id="ARBA00022527"/>
    </source>
</evidence>
<name>A0ABQ9AKS6_9ROSI</name>
<keyword evidence="8" id="KW-0812">Transmembrane</keyword>
<feature type="transmembrane region" description="Helical" evidence="8">
    <location>
        <begin position="423"/>
        <end position="445"/>
    </location>
</feature>
<dbReference type="Gene3D" id="2.130.10.30">
    <property type="entry name" value="Regulator of chromosome condensation 1/beta-lactamase-inhibitor protein II"/>
    <property type="match status" value="1"/>
</dbReference>
<keyword evidence="3 6" id="KW-0547">Nucleotide-binding</keyword>
<dbReference type="PANTHER" id="PTHR46146">
    <property type="entry name" value="SERINE/THREONINE-PROTEIN KINASE-LIKE PROTEIN CCR4"/>
    <property type="match status" value="1"/>
</dbReference>
<evidence type="ECO:0000256" key="4">
    <source>
        <dbReference type="ARBA" id="ARBA00022777"/>
    </source>
</evidence>
<evidence type="ECO:0000256" key="5">
    <source>
        <dbReference type="ARBA" id="ARBA00022840"/>
    </source>
</evidence>
<reference evidence="10" key="2">
    <citation type="journal article" date="2023" name="Int. J. Mol. Sci.">
        <title>De Novo Assembly and Annotation of 11 Diverse Shrub Willow (Salix) Genomes Reveals Novel Gene Organization in Sex-Linked Regions.</title>
        <authorList>
            <person name="Hyden B."/>
            <person name="Feng K."/>
            <person name="Yates T.B."/>
            <person name="Jawdy S."/>
            <person name="Cereghino C."/>
            <person name="Smart L.B."/>
            <person name="Muchero W."/>
        </authorList>
    </citation>
    <scope>NUCLEOTIDE SEQUENCE</scope>
    <source>
        <tissue evidence="10">Shoot tip</tissue>
    </source>
</reference>
<keyword evidence="1" id="KW-0723">Serine/threonine-protein kinase</keyword>
<keyword evidence="8" id="KW-0472">Membrane</keyword>
<dbReference type="PANTHER" id="PTHR46146:SF4">
    <property type="entry name" value="SERINE_THREONINE-PROTEIN KINASE-LIKE PROTEIN CCR4"/>
    <property type="match status" value="1"/>
</dbReference>
<evidence type="ECO:0000256" key="2">
    <source>
        <dbReference type="ARBA" id="ARBA00022679"/>
    </source>
</evidence>
<evidence type="ECO:0000256" key="3">
    <source>
        <dbReference type="ARBA" id="ARBA00022741"/>
    </source>
</evidence>
<keyword evidence="4" id="KW-0418">Kinase</keyword>
<keyword evidence="2" id="KW-0808">Transferase</keyword>
<dbReference type="PROSITE" id="PS50011">
    <property type="entry name" value="PROTEIN_KINASE_DOM"/>
    <property type="match status" value="1"/>
</dbReference>
<reference evidence="10" key="1">
    <citation type="submission" date="2022-10" db="EMBL/GenBank/DDBJ databases">
        <authorList>
            <person name="Hyden B.L."/>
            <person name="Feng K."/>
            <person name="Yates T."/>
            <person name="Jawdy S."/>
            <person name="Smart L.B."/>
            <person name="Muchero W."/>
        </authorList>
    </citation>
    <scope>NUCLEOTIDE SEQUENCE</scope>
    <source>
        <tissue evidence="10">Shoot tip</tissue>
    </source>
</reference>
<comment type="caution">
    <text evidence="10">The sequence shown here is derived from an EMBL/GenBank/DDBJ whole genome shotgun (WGS) entry which is preliminary data.</text>
</comment>
<feature type="region of interest" description="Disordered" evidence="7">
    <location>
        <begin position="461"/>
        <end position="488"/>
    </location>
</feature>
<dbReference type="Gene3D" id="3.30.200.20">
    <property type="entry name" value="Phosphorylase Kinase, domain 1"/>
    <property type="match status" value="1"/>
</dbReference>
<accession>A0ABQ9AKS6</accession>
<dbReference type="CDD" id="cd14066">
    <property type="entry name" value="STKc_IRAK"/>
    <property type="match status" value="1"/>
</dbReference>
<dbReference type="SMART" id="SM00220">
    <property type="entry name" value="S_TKc"/>
    <property type="match status" value="1"/>
</dbReference>
<dbReference type="Proteomes" id="UP001141253">
    <property type="component" value="Chromosome 19"/>
</dbReference>
<dbReference type="InterPro" id="IPR001245">
    <property type="entry name" value="Ser-Thr/Tyr_kinase_cat_dom"/>
</dbReference>
<gene>
    <name evidence="10" type="ORF">OIU77_006395</name>
</gene>
<dbReference type="InterPro" id="IPR000719">
    <property type="entry name" value="Prot_kinase_dom"/>
</dbReference>
<dbReference type="InterPro" id="IPR008271">
    <property type="entry name" value="Ser/Thr_kinase_AS"/>
</dbReference>
<dbReference type="Gene3D" id="1.10.510.10">
    <property type="entry name" value="Transferase(Phosphotransferase) domain 1"/>
    <property type="match status" value="1"/>
</dbReference>
<dbReference type="PROSITE" id="PS00108">
    <property type="entry name" value="PROTEIN_KINASE_ST"/>
    <property type="match status" value="1"/>
</dbReference>
<feature type="region of interest" description="Disordered" evidence="7">
    <location>
        <begin position="389"/>
        <end position="409"/>
    </location>
</feature>
<dbReference type="InterPro" id="IPR011009">
    <property type="entry name" value="Kinase-like_dom_sf"/>
</dbReference>
<keyword evidence="11" id="KW-1185">Reference proteome</keyword>
<organism evidence="10 11">
    <name type="scientific">Salix suchowensis</name>
    <dbReference type="NCBI Taxonomy" id="1278906"/>
    <lineage>
        <taxon>Eukaryota</taxon>
        <taxon>Viridiplantae</taxon>
        <taxon>Streptophyta</taxon>
        <taxon>Embryophyta</taxon>
        <taxon>Tracheophyta</taxon>
        <taxon>Spermatophyta</taxon>
        <taxon>Magnoliopsida</taxon>
        <taxon>eudicotyledons</taxon>
        <taxon>Gunneridae</taxon>
        <taxon>Pentapetalae</taxon>
        <taxon>rosids</taxon>
        <taxon>fabids</taxon>
        <taxon>Malpighiales</taxon>
        <taxon>Salicaceae</taxon>
        <taxon>Saliceae</taxon>
        <taxon>Salix</taxon>
    </lineage>
</organism>
<evidence type="ECO:0000256" key="8">
    <source>
        <dbReference type="SAM" id="Phobius"/>
    </source>
</evidence>
<dbReference type="SUPFAM" id="SSF56112">
    <property type="entry name" value="Protein kinase-like (PK-like)"/>
    <property type="match status" value="1"/>
</dbReference>
<evidence type="ECO:0000256" key="7">
    <source>
        <dbReference type="SAM" id="MobiDB-lite"/>
    </source>
</evidence>
<evidence type="ECO:0000259" key="9">
    <source>
        <dbReference type="PROSITE" id="PS50011"/>
    </source>
</evidence>
<proteinExistence type="predicted"/>
<evidence type="ECO:0000313" key="11">
    <source>
        <dbReference type="Proteomes" id="UP001141253"/>
    </source>
</evidence>
<dbReference type="InterPro" id="IPR009091">
    <property type="entry name" value="RCC1/BLIP-II"/>
</dbReference>
<evidence type="ECO:0000256" key="6">
    <source>
        <dbReference type="PROSITE-ProRule" id="PRU10141"/>
    </source>
</evidence>
<feature type="compositionally biased region" description="Pro residues" evidence="7">
    <location>
        <begin position="394"/>
        <end position="405"/>
    </location>
</feature>
<dbReference type="EMBL" id="JAPFFI010000018">
    <property type="protein sequence ID" value="KAJ6348806.1"/>
    <property type="molecule type" value="Genomic_DNA"/>
</dbReference>
<protein>
    <recommendedName>
        <fullName evidence="9">Protein kinase domain-containing protein</fullName>
    </recommendedName>
</protein>
<dbReference type="InterPro" id="IPR017441">
    <property type="entry name" value="Protein_kinase_ATP_BS"/>
</dbReference>
<feature type="binding site" evidence="6">
    <location>
        <position position="550"/>
    </location>
    <ligand>
        <name>ATP</name>
        <dbReference type="ChEBI" id="CHEBI:30616"/>
    </ligand>
</feature>
<keyword evidence="8" id="KW-1133">Transmembrane helix</keyword>
<feature type="domain" description="Protein kinase" evidence="9">
    <location>
        <begin position="522"/>
        <end position="810"/>
    </location>
</feature>
<sequence>MFFKGPRLGPPSQTRLLCYANTTLNIITTFLSALAIRHEISIQLSHEPFFSMACYFCYHPLPHLFFFSILFSSSIPFVFPLSTVSISEIGSKTLVCALVIPGATKSFLNCSSFPSGIKIPLNRNTPFSAIVGGDGFLCGLISFSLSATSTLVCWRFSADGTNISYKRIYQGLALSQLEAGNNLTCGLVNTTNRLECWPRKRFNTGSMNRNFSSMAVGEDFVCGLEYGNIYCLQRYTTVVYQVPGGNYSAIAAGSRHACAINLARGLHCWEGSFEGGIPQGEFISMALGDDRGCALRANETVVCWGQGNFSLPVGLRETPFSTIKAKGKVFCGVLKNLSLYCWGNENFNSDSAVFEYVLPGPCRSACGPDDIMVGSGRWCPPGQQICQHSTAPPAAGPPPPPPPPLESHRERCRGRCEWSGKMIAFLAVGCFGSLILLLVVGFFLFKHCKCRGCRVHDSGPLDGTGPGAPVEQGGGPSQPHPRQTEEASPVLEKRLSQLTSMGNAGNLEEFSLQALLEATDNFSHDRAIGTGSFGSVYHGTLEDGREVAIKRAETSNTSSYAVGARRQEDKDSAFINELESLSRLHHKNLVRLLGFCEDNKERVLVYEYVHNGSLHDHLHKLESSPLMSWAARIKVALDAARGVEYLHKYAVPPIIHRDIKSSNILLDSTWTARVSDFGLSLMGPEDDTSPLSIGAAGTVGYIDPEYFRFQQLTTKSDVYSFGVVLLEILSGLKAINKNENGEPRNVIDSVVPSIVNDEIHRVLDPRVPATTPFEIEAVIYTAYLAADCVTLEGRERPSMSNVVNSLETALAACLASPKSLSRSTTGDST</sequence>
<feature type="compositionally biased region" description="Gly residues" evidence="7">
    <location>
        <begin position="462"/>
        <end position="476"/>
    </location>
</feature>
<evidence type="ECO:0000313" key="10">
    <source>
        <dbReference type="EMBL" id="KAJ6348806.1"/>
    </source>
</evidence>
<dbReference type="SUPFAM" id="SSF50985">
    <property type="entry name" value="RCC1/BLIP-II"/>
    <property type="match status" value="1"/>
</dbReference>